<keyword evidence="2" id="KW-1185">Reference proteome</keyword>
<comment type="caution">
    <text evidence="1">The sequence shown here is derived from an EMBL/GenBank/DDBJ whole genome shotgun (WGS) entry which is preliminary data.</text>
</comment>
<dbReference type="Gene3D" id="1.20.5.4130">
    <property type="match status" value="1"/>
</dbReference>
<organism evidence="1 2">
    <name type="scientific">Datura stramonium</name>
    <name type="common">Jimsonweed</name>
    <name type="synonym">Common thornapple</name>
    <dbReference type="NCBI Taxonomy" id="4076"/>
    <lineage>
        <taxon>Eukaryota</taxon>
        <taxon>Viridiplantae</taxon>
        <taxon>Streptophyta</taxon>
        <taxon>Embryophyta</taxon>
        <taxon>Tracheophyta</taxon>
        <taxon>Spermatophyta</taxon>
        <taxon>Magnoliopsida</taxon>
        <taxon>eudicotyledons</taxon>
        <taxon>Gunneridae</taxon>
        <taxon>Pentapetalae</taxon>
        <taxon>asterids</taxon>
        <taxon>lamiids</taxon>
        <taxon>Solanales</taxon>
        <taxon>Solanaceae</taxon>
        <taxon>Solanoideae</taxon>
        <taxon>Datureae</taxon>
        <taxon>Datura</taxon>
    </lineage>
</organism>
<protein>
    <submittedName>
        <fullName evidence="1">Uncharacterized protein</fullName>
    </submittedName>
</protein>
<name>A0ABS8TRG9_DATST</name>
<dbReference type="Proteomes" id="UP000823775">
    <property type="component" value="Unassembled WGS sequence"/>
</dbReference>
<accession>A0ABS8TRG9</accession>
<sequence length="158" mass="18406">MHDVIRELWEARNMNFVNIVREKSDQNPCNFSSMSQGRISIQYVMFKVAKITEALHFAGFYEPCWLQTYCISATFLHEELVVPKYLYRLIRNHVISSILKTPYCTTYIDIEKEGHMAYAAITCLMSTIHQSMQLTGCNLQLIYEKLESLRANLEKPGK</sequence>
<gene>
    <name evidence="1" type="ORF">HAX54_015076</name>
</gene>
<proteinExistence type="predicted"/>
<evidence type="ECO:0000313" key="2">
    <source>
        <dbReference type="Proteomes" id="UP000823775"/>
    </source>
</evidence>
<dbReference type="EMBL" id="JACEIK010001952">
    <property type="protein sequence ID" value="MCD7473295.1"/>
    <property type="molecule type" value="Genomic_DNA"/>
</dbReference>
<evidence type="ECO:0000313" key="1">
    <source>
        <dbReference type="EMBL" id="MCD7473295.1"/>
    </source>
</evidence>
<reference evidence="1 2" key="1">
    <citation type="journal article" date="2021" name="BMC Genomics">
        <title>Datura genome reveals duplications of psychoactive alkaloid biosynthetic genes and high mutation rate following tissue culture.</title>
        <authorList>
            <person name="Rajewski A."/>
            <person name="Carter-House D."/>
            <person name="Stajich J."/>
            <person name="Litt A."/>
        </authorList>
    </citation>
    <scope>NUCLEOTIDE SEQUENCE [LARGE SCALE GENOMIC DNA]</scope>
    <source>
        <strain evidence="1">AR-01</strain>
    </source>
</reference>